<comment type="caution">
    <text evidence="3">The sequence shown here is derived from an EMBL/GenBank/DDBJ whole genome shotgun (WGS) entry which is preliminary data.</text>
</comment>
<organism evidence="3 4">
    <name type="scientific">Actinacidiphila oryziradicis</name>
    <dbReference type="NCBI Taxonomy" id="2571141"/>
    <lineage>
        <taxon>Bacteria</taxon>
        <taxon>Bacillati</taxon>
        <taxon>Actinomycetota</taxon>
        <taxon>Actinomycetes</taxon>
        <taxon>Kitasatosporales</taxon>
        <taxon>Streptomycetaceae</taxon>
        <taxon>Actinacidiphila</taxon>
    </lineage>
</organism>
<evidence type="ECO:0000313" key="4">
    <source>
        <dbReference type="Proteomes" id="UP000305778"/>
    </source>
</evidence>
<dbReference type="GO" id="GO:0015074">
    <property type="term" value="P:DNA integration"/>
    <property type="evidence" value="ECO:0007669"/>
    <property type="project" value="InterPro"/>
</dbReference>
<dbReference type="RefSeq" id="WP_136731593.1">
    <property type="nucleotide sequence ID" value="NZ_SUMC01000250.1"/>
</dbReference>
<dbReference type="InterPro" id="IPR009057">
    <property type="entry name" value="Homeodomain-like_sf"/>
</dbReference>
<dbReference type="InterPro" id="IPR012337">
    <property type="entry name" value="RNaseH-like_sf"/>
</dbReference>
<protein>
    <submittedName>
        <fullName evidence="3">Integrase</fullName>
    </submittedName>
</protein>
<dbReference type="EMBL" id="SUMC01000250">
    <property type="protein sequence ID" value="TJZ93586.1"/>
    <property type="molecule type" value="Genomic_DNA"/>
</dbReference>
<dbReference type="PROSITE" id="PS50994">
    <property type="entry name" value="INTEGRASE"/>
    <property type="match status" value="1"/>
</dbReference>
<dbReference type="Proteomes" id="UP000305778">
    <property type="component" value="Unassembled WGS sequence"/>
</dbReference>
<keyword evidence="4" id="KW-1185">Reference proteome</keyword>
<reference evidence="3 4" key="1">
    <citation type="submission" date="2019-04" db="EMBL/GenBank/DDBJ databases">
        <title>Streptomyces oryziradicis sp. nov., a novel actinomycete isolated from rhizosphere soil of rice (Oryza sativa L.).</title>
        <authorList>
            <person name="Li C."/>
        </authorList>
    </citation>
    <scope>NUCLEOTIDE SEQUENCE [LARGE SCALE GENOMIC DNA]</scope>
    <source>
        <strain evidence="3 4">NEAU-C40</strain>
    </source>
</reference>
<evidence type="ECO:0000313" key="3">
    <source>
        <dbReference type="EMBL" id="TJZ93586.1"/>
    </source>
</evidence>
<accession>A0A4U0REZ3</accession>
<feature type="domain" description="Integrase catalytic" evidence="2">
    <location>
        <begin position="156"/>
        <end position="335"/>
    </location>
</feature>
<name>A0A4U0REZ3_9ACTN</name>
<dbReference type="SUPFAM" id="SSF46689">
    <property type="entry name" value="Homeodomain-like"/>
    <property type="match status" value="1"/>
</dbReference>
<dbReference type="AlphaFoldDB" id="A0A4U0REZ3"/>
<dbReference type="InterPro" id="IPR036397">
    <property type="entry name" value="RNaseH_sf"/>
</dbReference>
<evidence type="ECO:0000259" key="2">
    <source>
        <dbReference type="PROSITE" id="PS50994"/>
    </source>
</evidence>
<dbReference type="SUPFAM" id="SSF53098">
    <property type="entry name" value="Ribonuclease H-like"/>
    <property type="match status" value="1"/>
</dbReference>
<dbReference type="InterPro" id="IPR001584">
    <property type="entry name" value="Integrase_cat-core"/>
</dbReference>
<feature type="region of interest" description="Disordered" evidence="1">
    <location>
        <begin position="325"/>
        <end position="344"/>
    </location>
</feature>
<dbReference type="Gene3D" id="3.30.420.10">
    <property type="entry name" value="Ribonuclease H-like superfamily/Ribonuclease H"/>
    <property type="match status" value="1"/>
</dbReference>
<dbReference type="OrthoDB" id="1551204at2"/>
<gene>
    <name evidence="3" type="ORF">FCI23_54415</name>
</gene>
<evidence type="ECO:0000256" key="1">
    <source>
        <dbReference type="SAM" id="MobiDB-lite"/>
    </source>
</evidence>
<proteinExistence type="predicted"/>
<dbReference type="Pfam" id="PF13683">
    <property type="entry name" value="rve_3"/>
    <property type="match status" value="1"/>
</dbReference>
<sequence>MLLRLAYLAVTNTFTLLRLLPMSERDKDIEILALRHQLLVLQRQAGKPAFTDTDRAVLAGLLHHLPTDKLRQLVLLVSPDTILRWHRDLLKRRHAATCAPRRRGRPPTVRSIRALVLRLARENSSWGYRRIHGELAALGIKVAASTVWEILREHGIPPAPERQGTTWADFLHSQADALLACDFFETRTLTGARLYVFAVIEHASRRIRILGATAHPTAAWVVQLGRNLIMDLEDAGARAKFLIRDRDSKFTAAFDAVIQDAGLRVVTCGIRMPRMNSIMERWVQTCRRELLDHTLIWNQRHLLHALSEFESFYNQHRPHRTLDQAAPLRPLPEPTSNTGQIAPLDIHRRDRLGGTLHEYQHAA</sequence>
<dbReference type="GO" id="GO:0003676">
    <property type="term" value="F:nucleic acid binding"/>
    <property type="evidence" value="ECO:0007669"/>
    <property type="project" value="InterPro"/>
</dbReference>